<comment type="caution">
    <text evidence="2">The sequence shown here is derived from an EMBL/GenBank/DDBJ whole genome shotgun (WGS) entry which is preliminary data.</text>
</comment>
<sequence>MPVTLACLLALLLALPCWAQSVAEPRPSVVVRYFEFPPFSFTNRQGQPDGSVLRLTRRLLEEAGYAGDIRALPSARVYAGLADGSVQLWPGAPGVPQLQDKVLEAGVTLGQVTLNLYYREGEPRPNLPGDLRGKRLILLNGYTYRPPVSDWLRDPRLRLQLTHTRTHQAALAMLERRRGDYLIDYDSPIDRELRESGDAPPPAIPLLKLPVKLIYSRHNPQAEQLRDDLDRAYQTLREAGVDLDI</sequence>
<feature type="signal peptide" evidence="1">
    <location>
        <begin position="1"/>
        <end position="19"/>
    </location>
</feature>
<evidence type="ECO:0000313" key="3">
    <source>
        <dbReference type="Proteomes" id="UP000242861"/>
    </source>
</evidence>
<name>A0A2I0CL02_9PSED</name>
<dbReference type="AlphaFoldDB" id="A0A2I0CL02"/>
<evidence type="ECO:0000256" key="1">
    <source>
        <dbReference type="SAM" id="SignalP"/>
    </source>
</evidence>
<proteinExistence type="predicted"/>
<keyword evidence="1" id="KW-0732">Signal</keyword>
<evidence type="ECO:0000313" key="2">
    <source>
        <dbReference type="EMBL" id="PKF69835.1"/>
    </source>
</evidence>
<reference evidence="3" key="1">
    <citation type="submission" date="2017-12" db="EMBL/GenBank/DDBJ databases">
        <authorList>
            <person name="Yu X.-Y."/>
        </authorList>
    </citation>
    <scope>NUCLEOTIDE SEQUENCE [LARGE SCALE GENOMIC DNA]</scope>
    <source>
        <strain evidence="3">ZYSR67-Z</strain>
    </source>
</reference>
<dbReference type="Gene3D" id="3.40.190.10">
    <property type="entry name" value="Periplasmic binding protein-like II"/>
    <property type="match status" value="2"/>
</dbReference>
<gene>
    <name evidence="2" type="ORF">CW360_16375</name>
</gene>
<dbReference type="RefSeq" id="WP_101194415.1">
    <property type="nucleotide sequence ID" value="NZ_JAYRQC010000087.1"/>
</dbReference>
<dbReference type="Proteomes" id="UP000242861">
    <property type="component" value="Unassembled WGS sequence"/>
</dbReference>
<dbReference type="SUPFAM" id="SSF53850">
    <property type="entry name" value="Periplasmic binding protein-like II"/>
    <property type="match status" value="1"/>
</dbReference>
<organism evidence="2 3">
    <name type="scientific">Pseudomonas fluvialis</name>
    <dbReference type="NCBI Taxonomy" id="1793966"/>
    <lineage>
        <taxon>Bacteria</taxon>
        <taxon>Pseudomonadati</taxon>
        <taxon>Pseudomonadota</taxon>
        <taxon>Gammaproteobacteria</taxon>
        <taxon>Pseudomonadales</taxon>
        <taxon>Pseudomonadaceae</taxon>
        <taxon>Pseudomonas</taxon>
    </lineage>
</organism>
<dbReference type="EMBL" id="PIYS01000034">
    <property type="protein sequence ID" value="PKF69835.1"/>
    <property type="molecule type" value="Genomic_DNA"/>
</dbReference>
<feature type="chain" id="PRO_5014167967" evidence="1">
    <location>
        <begin position="20"/>
        <end position="245"/>
    </location>
</feature>
<accession>A0A2I0CL02</accession>
<protein>
    <submittedName>
        <fullName evidence="2">Bifunctional lytic transglycosylase/amino acid ABC transporter substrate-binding protein</fullName>
    </submittedName>
</protein>